<gene>
    <name evidence="2" type="ORF">GMARGA_LOCUS25444</name>
</gene>
<feature type="non-terminal residue" evidence="2">
    <location>
        <position position="164"/>
    </location>
</feature>
<reference evidence="2 3" key="1">
    <citation type="submission" date="2021-06" db="EMBL/GenBank/DDBJ databases">
        <authorList>
            <person name="Kallberg Y."/>
            <person name="Tangrot J."/>
            <person name="Rosling A."/>
        </authorList>
    </citation>
    <scope>NUCLEOTIDE SEQUENCE [LARGE SCALE GENOMIC DNA]</scope>
    <source>
        <strain evidence="2 3">120-4 pot B 10/14</strain>
    </source>
</reference>
<keyword evidence="3" id="KW-1185">Reference proteome</keyword>
<comment type="caution">
    <text evidence="2">The sequence shown here is derived from an EMBL/GenBank/DDBJ whole genome shotgun (WGS) entry which is preliminary data.</text>
</comment>
<accession>A0ABN7W332</accession>
<dbReference type="EMBL" id="CAJVQB010028194">
    <property type="protein sequence ID" value="CAG8811917.1"/>
    <property type="molecule type" value="Genomic_DNA"/>
</dbReference>
<feature type="region of interest" description="Disordered" evidence="1">
    <location>
        <begin position="142"/>
        <end position="164"/>
    </location>
</feature>
<organism evidence="2 3">
    <name type="scientific">Gigaspora margarita</name>
    <dbReference type="NCBI Taxonomy" id="4874"/>
    <lineage>
        <taxon>Eukaryota</taxon>
        <taxon>Fungi</taxon>
        <taxon>Fungi incertae sedis</taxon>
        <taxon>Mucoromycota</taxon>
        <taxon>Glomeromycotina</taxon>
        <taxon>Glomeromycetes</taxon>
        <taxon>Diversisporales</taxon>
        <taxon>Gigasporaceae</taxon>
        <taxon>Gigaspora</taxon>
    </lineage>
</organism>
<evidence type="ECO:0000256" key="1">
    <source>
        <dbReference type="SAM" id="MobiDB-lite"/>
    </source>
</evidence>
<name>A0ABN7W332_GIGMA</name>
<evidence type="ECO:0000313" key="2">
    <source>
        <dbReference type="EMBL" id="CAG8811917.1"/>
    </source>
</evidence>
<evidence type="ECO:0000313" key="3">
    <source>
        <dbReference type="Proteomes" id="UP000789901"/>
    </source>
</evidence>
<dbReference type="Proteomes" id="UP000789901">
    <property type="component" value="Unassembled WGS sequence"/>
</dbReference>
<sequence length="164" mass="18372">MASMFIAVLFIKNVSNTNKYIAGTTVYRAGNDKFLIINQYIPLNISTTSDDSTVYDLPVTPAFGIFTGLFQDSAITKIDRHQRLEDLECITEKFNSHFSSIQHLYKKPPQPFCEPNLNLAPSNLTSEQIRINQLCSSLNNVRGQGDPSNSSIPETLNTNRVINK</sequence>
<proteinExistence type="predicted"/>
<protein>
    <submittedName>
        <fullName evidence="2">1756_t:CDS:1</fullName>
    </submittedName>
</protein>